<feature type="region of interest" description="Disordered" evidence="1">
    <location>
        <begin position="286"/>
        <end position="309"/>
    </location>
</feature>
<evidence type="ECO:0000313" key="2">
    <source>
        <dbReference type="EMBL" id="CAE7466648.1"/>
    </source>
</evidence>
<protein>
    <submittedName>
        <fullName evidence="2">Uncharacterized protein</fullName>
    </submittedName>
</protein>
<feature type="region of interest" description="Disordered" evidence="1">
    <location>
        <begin position="1"/>
        <end position="24"/>
    </location>
</feature>
<reference evidence="2" key="1">
    <citation type="submission" date="2021-02" db="EMBL/GenBank/DDBJ databases">
        <authorList>
            <person name="Dougan E. K."/>
            <person name="Rhodes N."/>
            <person name="Thang M."/>
            <person name="Chan C."/>
        </authorList>
    </citation>
    <scope>NUCLEOTIDE SEQUENCE</scope>
</reference>
<feature type="compositionally biased region" description="Low complexity" evidence="1">
    <location>
        <begin position="10"/>
        <end position="24"/>
    </location>
</feature>
<organism evidence="2 3">
    <name type="scientific">Symbiodinium natans</name>
    <dbReference type="NCBI Taxonomy" id="878477"/>
    <lineage>
        <taxon>Eukaryota</taxon>
        <taxon>Sar</taxon>
        <taxon>Alveolata</taxon>
        <taxon>Dinophyceae</taxon>
        <taxon>Suessiales</taxon>
        <taxon>Symbiodiniaceae</taxon>
        <taxon>Symbiodinium</taxon>
    </lineage>
</organism>
<dbReference type="AlphaFoldDB" id="A0A812S3Y6"/>
<dbReference type="Proteomes" id="UP000604046">
    <property type="component" value="Unassembled WGS sequence"/>
</dbReference>
<evidence type="ECO:0000313" key="3">
    <source>
        <dbReference type="Proteomes" id="UP000604046"/>
    </source>
</evidence>
<accession>A0A812S3Y6</accession>
<comment type="caution">
    <text evidence="2">The sequence shown here is derived from an EMBL/GenBank/DDBJ whole genome shotgun (WGS) entry which is preliminary data.</text>
</comment>
<feature type="compositionally biased region" description="Basic and acidic residues" evidence="1">
    <location>
        <begin position="286"/>
        <end position="304"/>
    </location>
</feature>
<name>A0A812S3Y6_9DINO</name>
<proteinExistence type="predicted"/>
<keyword evidence="3" id="KW-1185">Reference proteome</keyword>
<evidence type="ECO:0000256" key="1">
    <source>
        <dbReference type="SAM" id="MobiDB-lite"/>
    </source>
</evidence>
<gene>
    <name evidence="2" type="ORF">SNAT2548_LOCUS26072</name>
</gene>
<sequence length="333" mass="37034">MCDDEKNGCKQSKQGKQSKQSADASSARAWTCKKEIAEIYSPVVDDQQFELIEEGVSLDPHDQDNSYMYTSFRSKDGGRLTREIVDRDFVLVGDDKCGLSAVLNVPVPPGATLSVQMTTWCNPCHSGFGVTKSGCFGVGMVPYGCAEVQEWPCDDFQTCIEDGVQYYCELAWSTMLSGIGGARLEGMLASGSVNSMIQHTLDVVQGGTSIHHSKQTQLSLEMIHIRLRRDASGESELSFAHGTDVFKVKRPGKDAHRHMQLYFNCLGWADNKTYIQIHKVAYDPPLCDRKASESDKDSKKRASEEDLPDYAKILKADPELRKQVDELIKSKQQ</sequence>
<dbReference type="EMBL" id="CAJNDS010002416">
    <property type="protein sequence ID" value="CAE7466648.1"/>
    <property type="molecule type" value="Genomic_DNA"/>
</dbReference>